<dbReference type="RefSeq" id="XP_044564126.1">
    <property type="nucleotide sequence ID" value="XM_044704875.1"/>
</dbReference>
<dbReference type="InterPro" id="IPR000195">
    <property type="entry name" value="Rab-GAP-TBC_dom"/>
</dbReference>
<evidence type="ECO:0000256" key="1">
    <source>
        <dbReference type="SAM" id="Phobius"/>
    </source>
</evidence>
<sequence>MLKSEHTYWIFKRKVKAEIAKSKYSLDDVRNNLFHYLPSSSLPPSFAPTKTKNDRNIIQQILEQEEWDVALDNEVFRFNLEAERNTRLRQKYTESEGTEEEDTGLVIPPLPFEEEKLLIVQEARSSWASFLKDQLVSISNQIGLTFIKKRKERAKAPTSNISEILDELTGMKITTKKPDENSEPEGPLISSLSVKPRYTGLFDSKKMMEMCTSISNSNASEMLMSAGWGQIKLEIKTPSTKELQVMFQDLDPENCQIGLDDIIDEKFEIDYLEKTKKSLKNIRMAYEIAKRGVPTSLRSSIWGKILEVEMDEKHKEYFEILRKDVRKREFLIDHMVHNDVKRTMDDENYFVFEDVVDEMMIIFSRDPYVANNMEHPPKFIVGLDEVGIAQNEEVYPPSGVIPFEGLSMLAAPVCYLSNDIMEVYFLWRNLYTRIFCKLHTISSKSEGLLSLCRLFEDLLQDKDPQLFYHLLQLKIQPLEIAFNWIFHAFAGYLAVDQLLLLWDRILGFSNLYILPILSVSIFLFRSKYLLKVTSKQEILDIFSDFTVVQVIPLLQMFLFS</sequence>
<dbReference type="Pfam" id="PF00566">
    <property type="entry name" value="RabGAP-TBC"/>
    <property type="match status" value="1"/>
</dbReference>
<organism evidence="3 4">
    <name type="scientific">Naegleria fowleri</name>
    <name type="common">Brain eating amoeba</name>
    <dbReference type="NCBI Taxonomy" id="5763"/>
    <lineage>
        <taxon>Eukaryota</taxon>
        <taxon>Discoba</taxon>
        <taxon>Heterolobosea</taxon>
        <taxon>Tetramitia</taxon>
        <taxon>Eutetramitia</taxon>
        <taxon>Vahlkampfiidae</taxon>
        <taxon>Naegleria</taxon>
    </lineage>
</organism>
<keyword evidence="4" id="KW-1185">Reference proteome</keyword>
<dbReference type="PANTHER" id="PTHR16110:SF1">
    <property type="entry name" value="TBC1 DOMAIN FAMILY MEMBER 19"/>
    <property type="match status" value="1"/>
</dbReference>
<reference evidence="3 4" key="1">
    <citation type="journal article" date="2019" name="Sci. Rep.">
        <title>Nanopore sequencing improves the draft genome of the human pathogenic amoeba Naegleria fowleri.</title>
        <authorList>
            <person name="Liechti N."/>
            <person name="Schurch N."/>
            <person name="Bruggmann R."/>
            <person name="Wittwer M."/>
        </authorList>
    </citation>
    <scope>NUCLEOTIDE SEQUENCE [LARGE SCALE GENOMIC DNA]</scope>
    <source>
        <strain evidence="3 4">ATCC 30894</strain>
    </source>
</reference>
<dbReference type="OMA" id="NDIMEVY"/>
<dbReference type="Gene3D" id="1.10.472.80">
    <property type="entry name" value="Ypt/Rab-GAP domain of gyp1p, domain 3"/>
    <property type="match status" value="1"/>
</dbReference>
<dbReference type="Proteomes" id="UP000444721">
    <property type="component" value="Unassembled WGS sequence"/>
</dbReference>
<accession>A0A6A5BN27</accession>
<dbReference type="PROSITE" id="PS50086">
    <property type="entry name" value="TBC_RABGAP"/>
    <property type="match status" value="1"/>
</dbReference>
<name>A0A6A5BN27_NAEFO</name>
<proteinExistence type="predicted"/>
<keyword evidence="1" id="KW-0472">Membrane</keyword>
<dbReference type="InterPro" id="IPR035969">
    <property type="entry name" value="Rab-GAP_TBC_sf"/>
</dbReference>
<evidence type="ECO:0000313" key="4">
    <source>
        <dbReference type="Proteomes" id="UP000444721"/>
    </source>
</evidence>
<dbReference type="AlphaFoldDB" id="A0A6A5BN27"/>
<protein>
    <recommendedName>
        <fullName evidence="2">Rab-GAP TBC domain-containing protein</fullName>
    </recommendedName>
</protein>
<evidence type="ECO:0000259" key="2">
    <source>
        <dbReference type="PROSITE" id="PS50086"/>
    </source>
</evidence>
<dbReference type="VEuPathDB" id="AmoebaDB:FDP41_001756"/>
<dbReference type="PANTHER" id="PTHR16110">
    <property type="entry name" value="TBC1 DOMAIN FAMILY MEMBER 19"/>
    <property type="match status" value="1"/>
</dbReference>
<dbReference type="VEuPathDB" id="AmoebaDB:NF0035650"/>
<dbReference type="VEuPathDB" id="AmoebaDB:NfTy_055180"/>
<dbReference type="EMBL" id="VFQX01000027">
    <property type="protein sequence ID" value="KAF0979413.1"/>
    <property type="molecule type" value="Genomic_DNA"/>
</dbReference>
<dbReference type="SMART" id="SM00164">
    <property type="entry name" value="TBC"/>
    <property type="match status" value="1"/>
</dbReference>
<dbReference type="SUPFAM" id="SSF47923">
    <property type="entry name" value="Ypt/Rab-GAP domain of gyp1p"/>
    <property type="match status" value="2"/>
</dbReference>
<feature type="transmembrane region" description="Helical" evidence="1">
    <location>
        <begin position="480"/>
        <end position="502"/>
    </location>
</feature>
<dbReference type="InterPro" id="IPR042507">
    <property type="entry name" value="TBC1D19"/>
</dbReference>
<keyword evidence="1" id="KW-0812">Transmembrane</keyword>
<keyword evidence="1" id="KW-1133">Transmembrane helix</keyword>
<dbReference type="GeneID" id="68108974"/>
<gene>
    <name evidence="3" type="ORF">FDP41_001756</name>
</gene>
<dbReference type="OrthoDB" id="10249775at2759"/>
<comment type="caution">
    <text evidence="3">The sequence shown here is derived from an EMBL/GenBank/DDBJ whole genome shotgun (WGS) entry which is preliminary data.</text>
</comment>
<feature type="transmembrane region" description="Helical" evidence="1">
    <location>
        <begin position="508"/>
        <end position="526"/>
    </location>
</feature>
<feature type="domain" description="Rab-GAP TBC" evidence="2">
    <location>
        <begin position="292"/>
        <end position="509"/>
    </location>
</feature>
<evidence type="ECO:0000313" key="3">
    <source>
        <dbReference type="EMBL" id="KAF0979413.1"/>
    </source>
</evidence>